<evidence type="ECO:0000313" key="2">
    <source>
        <dbReference type="EMBL" id="MDN5214102.1"/>
    </source>
</evidence>
<dbReference type="EMBL" id="JAUJEB010000004">
    <property type="protein sequence ID" value="MDN5214102.1"/>
    <property type="molecule type" value="Genomic_DNA"/>
</dbReference>
<comment type="caution">
    <text evidence="2">The sequence shown here is derived from an EMBL/GenBank/DDBJ whole genome shotgun (WGS) entry which is preliminary data.</text>
</comment>
<evidence type="ECO:0000313" key="3">
    <source>
        <dbReference type="Proteomes" id="UP001172083"/>
    </source>
</evidence>
<sequence length="121" mass="13598">MKLNATSIEAYFAAVPAERKQAMLSLRSLILSKAPEVKESFKYDLPFYSLNGKPFIALASQKHYMAFYLNEPMLIAKFKSELGNINTGKNCIRFKTIESIKLVVLGTLISQAYSKRKKNAG</sequence>
<dbReference type="SUPFAM" id="SSF159888">
    <property type="entry name" value="YdhG-like"/>
    <property type="match status" value="1"/>
</dbReference>
<dbReference type="Proteomes" id="UP001172083">
    <property type="component" value="Unassembled WGS sequence"/>
</dbReference>
<gene>
    <name evidence="2" type="ORF">QQ020_18645</name>
</gene>
<keyword evidence="3" id="KW-1185">Reference proteome</keyword>
<reference evidence="2" key="1">
    <citation type="submission" date="2023-06" db="EMBL/GenBank/DDBJ databases">
        <title>Genomic of Agaribacillus aureum.</title>
        <authorList>
            <person name="Wang G."/>
        </authorList>
    </citation>
    <scope>NUCLEOTIDE SEQUENCE</scope>
    <source>
        <strain evidence="2">BMA12</strain>
    </source>
</reference>
<dbReference type="Gene3D" id="3.90.1150.200">
    <property type="match status" value="1"/>
</dbReference>
<name>A0ABT8L8L6_9BACT</name>
<feature type="domain" description="YdhG-like" evidence="1">
    <location>
        <begin position="19"/>
        <end position="112"/>
    </location>
</feature>
<evidence type="ECO:0000259" key="1">
    <source>
        <dbReference type="Pfam" id="PF08818"/>
    </source>
</evidence>
<proteinExistence type="predicted"/>
<organism evidence="2 3">
    <name type="scientific">Agaribacillus aureus</name>
    <dbReference type="NCBI Taxonomy" id="3051825"/>
    <lineage>
        <taxon>Bacteria</taxon>
        <taxon>Pseudomonadati</taxon>
        <taxon>Bacteroidota</taxon>
        <taxon>Cytophagia</taxon>
        <taxon>Cytophagales</taxon>
        <taxon>Splendidivirgaceae</taxon>
        <taxon>Agaribacillus</taxon>
    </lineage>
</organism>
<dbReference type="Pfam" id="PF08818">
    <property type="entry name" value="DUF1801"/>
    <property type="match status" value="1"/>
</dbReference>
<accession>A0ABT8L8L6</accession>
<protein>
    <submittedName>
        <fullName evidence="2">DUF1801 domain-containing protein</fullName>
    </submittedName>
</protein>
<dbReference type="RefSeq" id="WP_346759439.1">
    <property type="nucleotide sequence ID" value="NZ_JAUJEB010000004.1"/>
</dbReference>
<dbReference type="InterPro" id="IPR014922">
    <property type="entry name" value="YdhG-like"/>
</dbReference>